<dbReference type="GO" id="GO:0008236">
    <property type="term" value="F:serine-type peptidase activity"/>
    <property type="evidence" value="ECO:0007669"/>
    <property type="project" value="InterPro"/>
</dbReference>
<dbReference type="PANTHER" id="PTHR11261:SF3">
    <property type="entry name" value="RETINOL-BINDING PROTEIN 3"/>
    <property type="match status" value="1"/>
</dbReference>
<gene>
    <name evidence="3" type="ORF">SAMN05444266_10816</name>
</gene>
<evidence type="ECO:0000256" key="1">
    <source>
        <dbReference type="SAM" id="SignalP"/>
    </source>
</evidence>
<dbReference type="Pfam" id="PF03572">
    <property type="entry name" value="Peptidase_S41"/>
    <property type="match status" value="1"/>
</dbReference>
<dbReference type="Gene3D" id="3.30.750.44">
    <property type="match status" value="1"/>
</dbReference>
<dbReference type="CDD" id="cd07563">
    <property type="entry name" value="Peptidase_S41_IRBP"/>
    <property type="match status" value="1"/>
</dbReference>
<dbReference type="RefSeq" id="WP_073084797.1">
    <property type="nucleotide sequence ID" value="NZ_FRBL01000008.1"/>
</dbReference>
<feature type="signal peptide" evidence="1">
    <location>
        <begin position="1"/>
        <end position="18"/>
    </location>
</feature>
<proteinExistence type="predicted"/>
<dbReference type="GO" id="GO:0006508">
    <property type="term" value="P:proteolysis"/>
    <property type="evidence" value="ECO:0007669"/>
    <property type="project" value="InterPro"/>
</dbReference>
<dbReference type="OrthoDB" id="6397760at2"/>
<name>A0A1M7ILY6_9BACT</name>
<dbReference type="AlphaFoldDB" id="A0A1M7ILY6"/>
<dbReference type="STRING" id="1419482.SAMN05444266_10816"/>
<dbReference type="InterPro" id="IPR029045">
    <property type="entry name" value="ClpP/crotonase-like_dom_sf"/>
</dbReference>
<evidence type="ECO:0000313" key="4">
    <source>
        <dbReference type="Proteomes" id="UP000184420"/>
    </source>
</evidence>
<feature type="chain" id="PRO_5009926970" evidence="1">
    <location>
        <begin position="19"/>
        <end position="315"/>
    </location>
</feature>
<dbReference type="EMBL" id="FRBL01000008">
    <property type="protein sequence ID" value="SHM41655.1"/>
    <property type="molecule type" value="Genomic_DNA"/>
</dbReference>
<dbReference type="Gene3D" id="3.90.226.10">
    <property type="entry name" value="2-enoyl-CoA Hydratase, Chain A, domain 1"/>
    <property type="match status" value="1"/>
</dbReference>
<protein>
    <submittedName>
        <fullName evidence="3">N-terminal domain of Peptidase_S41</fullName>
    </submittedName>
</protein>
<reference evidence="3 4" key="1">
    <citation type="submission" date="2016-11" db="EMBL/GenBank/DDBJ databases">
        <authorList>
            <person name="Jaros S."/>
            <person name="Januszkiewicz K."/>
            <person name="Wedrychowicz H."/>
        </authorList>
    </citation>
    <scope>NUCLEOTIDE SEQUENCE [LARGE SCALE GENOMIC DNA]</scope>
    <source>
        <strain evidence="3 4">DSM 27406</strain>
    </source>
</reference>
<dbReference type="PANTHER" id="PTHR11261">
    <property type="entry name" value="INTERPHOTORECEPTOR RETINOID-BINDING PROTEIN"/>
    <property type="match status" value="1"/>
</dbReference>
<organism evidence="3 4">
    <name type="scientific">Chitinophaga jiangningensis</name>
    <dbReference type="NCBI Taxonomy" id="1419482"/>
    <lineage>
        <taxon>Bacteria</taxon>
        <taxon>Pseudomonadati</taxon>
        <taxon>Bacteroidota</taxon>
        <taxon>Chitinophagia</taxon>
        <taxon>Chitinophagales</taxon>
        <taxon>Chitinophagaceae</taxon>
        <taxon>Chitinophaga</taxon>
    </lineage>
</organism>
<dbReference type="InterPro" id="IPR005151">
    <property type="entry name" value="Tail-specific_protease"/>
</dbReference>
<dbReference type="SMART" id="SM00245">
    <property type="entry name" value="TSPc"/>
    <property type="match status" value="1"/>
</dbReference>
<accession>A0A1M7ILY6</accession>
<sequence length="315" mass="34091">MKPLICLLLGLWSLSAAAQSPAEISYVTDTAAALIARHYVYADKGAEIAAELRRQHSNGAFSTVTSWKEYDSLATLILRKSSHDGHLYIRYSPERAIAMLENKGKAGPSEDFFHNQKARDANFGIKASNMLADNIGYLQLSMFNISDESMPLLEAAIDRIKNSRALIVDLRNNGGGGSLKGPVLESIFLPEGTAMLTFTARNGSTQTDVSMPVAADKRYHNPVYVLINKRTASAAEAFAYVMQAQGRAVVVGETSAGAANHNAMFPLNRELFISISESAPVLPGTRKSWEGTGVIPDVEVPSEQALEKALSLCKQ</sequence>
<keyword evidence="4" id="KW-1185">Reference proteome</keyword>
<dbReference type="SUPFAM" id="SSF52096">
    <property type="entry name" value="ClpP/crotonase"/>
    <property type="match status" value="1"/>
</dbReference>
<feature type="domain" description="Tail specific protease" evidence="2">
    <location>
        <begin position="92"/>
        <end position="301"/>
    </location>
</feature>
<evidence type="ECO:0000259" key="2">
    <source>
        <dbReference type="SMART" id="SM00245"/>
    </source>
</evidence>
<keyword evidence="1" id="KW-0732">Signal</keyword>
<evidence type="ECO:0000313" key="3">
    <source>
        <dbReference type="EMBL" id="SHM41655.1"/>
    </source>
</evidence>
<dbReference type="Proteomes" id="UP000184420">
    <property type="component" value="Unassembled WGS sequence"/>
</dbReference>
<dbReference type="Pfam" id="PF11918">
    <property type="entry name" value="Peptidase_S41_N"/>
    <property type="match status" value="1"/>
</dbReference>